<keyword evidence="13" id="KW-1185">Reference proteome</keyword>
<dbReference type="Pfam" id="PF21292">
    <property type="entry name" value="EME1-MUS81_C"/>
    <property type="match status" value="1"/>
</dbReference>
<evidence type="ECO:0000313" key="13">
    <source>
        <dbReference type="Proteomes" id="UP000887566"/>
    </source>
</evidence>
<dbReference type="GO" id="GO:0031573">
    <property type="term" value="P:mitotic intra-S DNA damage checkpoint signaling"/>
    <property type="evidence" value="ECO:0007669"/>
    <property type="project" value="TreeGrafter"/>
</dbReference>
<evidence type="ECO:0000256" key="8">
    <source>
        <dbReference type="ARBA" id="ARBA00022842"/>
    </source>
</evidence>
<dbReference type="GO" id="GO:0006302">
    <property type="term" value="P:double-strand break repair"/>
    <property type="evidence" value="ECO:0007669"/>
    <property type="project" value="TreeGrafter"/>
</dbReference>
<dbReference type="AlphaFoldDB" id="A0A914UIA3"/>
<sequence>MVIIVTSEKFAEMSKRRFTTSSQEESLLGYVERIKSLMLMSGEEKNLTMAVFGTSFCGRRKDTILDAVLDLQMDAKVQVRMVDSAADMARLLLCMHRAVANAEHRKRRIEQSNFVMDQDRRCIKGVRPVGRADAELTSDWWGKMLMRIPRVTEQDMQTVVAAYPCPFRLMLEYEKIERQDVRERLLANLQVGRGAGRTETQRRLGPVLSKKICLMLTSTDGEQLVTT</sequence>
<name>A0A914UIA3_9BILA</name>
<dbReference type="GO" id="GO:0046872">
    <property type="term" value="F:metal ion binding"/>
    <property type="evidence" value="ECO:0007669"/>
    <property type="project" value="UniProtKB-KW"/>
</dbReference>
<evidence type="ECO:0000256" key="10">
    <source>
        <dbReference type="ARBA" id="ARBA00023204"/>
    </source>
</evidence>
<protein>
    <submittedName>
        <fullName evidence="14">Uncharacterized protein</fullName>
    </submittedName>
</protein>
<dbReference type="GO" id="GO:0005634">
    <property type="term" value="C:nucleus"/>
    <property type="evidence" value="ECO:0007669"/>
    <property type="project" value="UniProtKB-SubCell"/>
</dbReference>
<evidence type="ECO:0000256" key="5">
    <source>
        <dbReference type="ARBA" id="ARBA00022759"/>
    </source>
</evidence>
<dbReference type="Gene3D" id="3.40.50.10130">
    <property type="match status" value="1"/>
</dbReference>
<evidence type="ECO:0000256" key="3">
    <source>
        <dbReference type="ARBA" id="ARBA00022722"/>
    </source>
</evidence>
<keyword evidence="8" id="KW-0460">Magnesium</keyword>
<evidence type="ECO:0000256" key="7">
    <source>
        <dbReference type="ARBA" id="ARBA00022801"/>
    </source>
</evidence>
<comment type="subcellular location">
    <subcellularLocation>
        <location evidence="2">Nucleus</location>
    </subcellularLocation>
</comment>
<evidence type="ECO:0000313" key="14">
    <source>
        <dbReference type="WBParaSite" id="PSAMB.scaffold1037size36831.g10604.t1"/>
    </source>
</evidence>
<dbReference type="InterPro" id="IPR033310">
    <property type="entry name" value="Mms4/EME1/EME2"/>
</dbReference>
<dbReference type="GO" id="GO:0008821">
    <property type="term" value="F:crossover junction DNA endonuclease activity"/>
    <property type="evidence" value="ECO:0007669"/>
    <property type="project" value="TreeGrafter"/>
</dbReference>
<keyword evidence="3" id="KW-0540">Nuclease</keyword>
<evidence type="ECO:0000256" key="4">
    <source>
        <dbReference type="ARBA" id="ARBA00022723"/>
    </source>
</evidence>
<keyword evidence="5" id="KW-0255">Endonuclease</keyword>
<keyword evidence="4" id="KW-0479">Metal-binding</keyword>
<keyword evidence="11" id="KW-0539">Nucleus</keyword>
<keyword evidence="7" id="KW-0378">Hydrolase</keyword>
<keyword evidence="6" id="KW-0227">DNA damage</keyword>
<dbReference type="WBParaSite" id="PSAMB.scaffold1037size36831.g10604.t1">
    <property type="protein sequence ID" value="PSAMB.scaffold1037size36831.g10604.t1"/>
    <property type="gene ID" value="PSAMB.scaffold1037size36831.g10604"/>
</dbReference>
<evidence type="ECO:0000256" key="6">
    <source>
        <dbReference type="ARBA" id="ARBA00022763"/>
    </source>
</evidence>
<evidence type="ECO:0000256" key="1">
    <source>
        <dbReference type="ARBA" id="ARBA00001946"/>
    </source>
</evidence>
<evidence type="ECO:0000256" key="9">
    <source>
        <dbReference type="ARBA" id="ARBA00023172"/>
    </source>
</evidence>
<dbReference type="Gene3D" id="1.10.150.670">
    <property type="entry name" value="Crossover junction endonuclease EME1, DNA-binding domain"/>
    <property type="match status" value="1"/>
</dbReference>
<evidence type="ECO:0000256" key="11">
    <source>
        <dbReference type="ARBA" id="ARBA00023242"/>
    </source>
</evidence>
<proteinExistence type="predicted"/>
<evidence type="ECO:0000256" key="12">
    <source>
        <dbReference type="ARBA" id="ARBA00023254"/>
    </source>
</evidence>
<dbReference type="PANTHER" id="PTHR21077:SF5">
    <property type="entry name" value="CROSSOVER JUNCTION ENDONUCLEASE MMS4"/>
    <property type="match status" value="1"/>
</dbReference>
<comment type="cofactor">
    <cofactor evidence="1">
        <name>Mg(2+)</name>
        <dbReference type="ChEBI" id="CHEBI:18420"/>
    </cofactor>
</comment>
<keyword evidence="12" id="KW-0469">Meiosis</keyword>
<dbReference type="PANTHER" id="PTHR21077">
    <property type="entry name" value="EME1 PROTEIN"/>
    <property type="match status" value="1"/>
</dbReference>
<dbReference type="Proteomes" id="UP000887566">
    <property type="component" value="Unplaced"/>
</dbReference>
<reference evidence="14" key="1">
    <citation type="submission" date="2022-11" db="UniProtKB">
        <authorList>
            <consortium name="WormBaseParasite"/>
        </authorList>
    </citation>
    <scope>IDENTIFICATION</scope>
</reference>
<dbReference type="GO" id="GO:0048476">
    <property type="term" value="C:Holliday junction resolvase complex"/>
    <property type="evidence" value="ECO:0007669"/>
    <property type="project" value="InterPro"/>
</dbReference>
<organism evidence="13 14">
    <name type="scientific">Plectus sambesii</name>
    <dbReference type="NCBI Taxonomy" id="2011161"/>
    <lineage>
        <taxon>Eukaryota</taxon>
        <taxon>Metazoa</taxon>
        <taxon>Ecdysozoa</taxon>
        <taxon>Nematoda</taxon>
        <taxon>Chromadorea</taxon>
        <taxon>Plectida</taxon>
        <taxon>Plectina</taxon>
        <taxon>Plectoidea</taxon>
        <taxon>Plectidae</taxon>
        <taxon>Plectus</taxon>
    </lineage>
</organism>
<dbReference type="GO" id="GO:0000712">
    <property type="term" value="P:resolution of meiotic recombination intermediates"/>
    <property type="evidence" value="ECO:0007669"/>
    <property type="project" value="TreeGrafter"/>
</dbReference>
<keyword evidence="9" id="KW-0233">DNA recombination</keyword>
<accession>A0A914UIA3</accession>
<dbReference type="GO" id="GO:0031297">
    <property type="term" value="P:replication fork processing"/>
    <property type="evidence" value="ECO:0007669"/>
    <property type="project" value="TreeGrafter"/>
</dbReference>
<keyword evidence="10" id="KW-0234">DNA repair</keyword>
<dbReference type="InterPro" id="IPR042530">
    <property type="entry name" value="EME1/EME2_C"/>
</dbReference>
<evidence type="ECO:0000256" key="2">
    <source>
        <dbReference type="ARBA" id="ARBA00004123"/>
    </source>
</evidence>